<feature type="compositionally biased region" description="Basic residues" evidence="1">
    <location>
        <begin position="146"/>
        <end position="158"/>
    </location>
</feature>
<reference evidence="4 5" key="1">
    <citation type="submission" date="2023-07" db="EMBL/GenBank/DDBJ databases">
        <title>Comparative genomics of wheat-associated soil bacteria to identify genetic determinants of phenazine resistance.</title>
        <authorList>
            <person name="Mouncey N."/>
        </authorList>
    </citation>
    <scope>NUCLEOTIDE SEQUENCE [LARGE SCALE GENOMIC DNA]</scope>
    <source>
        <strain evidence="4 5">W4I11</strain>
    </source>
</reference>
<evidence type="ECO:0000256" key="1">
    <source>
        <dbReference type="SAM" id="MobiDB-lite"/>
    </source>
</evidence>
<evidence type="ECO:0000313" key="4">
    <source>
        <dbReference type="EMBL" id="MDQ0999325.1"/>
    </source>
</evidence>
<gene>
    <name evidence="4" type="ORF">QFZ34_004507</name>
</gene>
<protein>
    <submittedName>
        <fullName evidence="4">Ca2+-binding EF-hand superfamily protein</fullName>
    </submittedName>
</protein>
<feature type="compositionally biased region" description="Basic and acidic residues" evidence="1">
    <location>
        <begin position="37"/>
        <end position="54"/>
    </location>
</feature>
<accession>A0ABU0SHD6</accession>
<feature type="region of interest" description="Disordered" evidence="1">
    <location>
        <begin position="129"/>
        <end position="165"/>
    </location>
</feature>
<dbReference type="RefSeq" id="WP_307285490.1">
    <property type="nucleotide sequence ID" value="NZ_JAUSZT010000003.1"/>
</dbReference>
<comment type="caution">
    <text evidence="4">The sequence shown here is derived from an EMBL/GenBank/DDBJ whole genome shotgun (WGS) entry which is preliminary data.</text>
</comment>
<sequence>MKRIIALALSGTFLTVFALGGAFAQTQTPEQPPVAKEATKTPGYEHKRNARLDANDDGALDQAEFTNIDRLKEADTDKDGTLSKQEIEAMAMKRLVERQAQRMTKRLDVNGDGVVTIAEVEKQKAKRFALMDRNEDGKIDKSEMRHGHKKHHGQRHHDKNMPSKG</sequence>
<evidence type="ECO:0000313" key="5">
    <source>
        <dbReference type="Proteomes" id="UP001237780"/>
    </source>
</evidence>
<dbReference type="InterPro" id="IPR011992">
    <property type="entry name" value="EF-hand-dom_pair"/>
</dbReference>
<keyword evidence="5" id="KW-1185">Reference proteome</keyword>
<proteinExistence type="predicted"/>
<evidence type="ECO:0000256" key="2">
    <source>
        <dbReference type="SAM" id="SignalP"/>
    </source>
</evidence>
<dbReference type="InterPro" id="IPR018247">
    <property type="entry name" value="EF_Hand_1_Ca_BS"/>
</dbReference>
<organism evidence="4 5">
    <name type="scientific">Phyllobacterium ifriqiyense</name>
    <dbReference type="NCBI Taxonomy" id="314238"/>
    <lineage>
        <taxon>Bacteria</taxon>
        <taxon>Pseudomonadati</taxon>
        <taxon>Pseudomonadota</taxon>
        <taxon>Alphaproteobacteria</taxon>
        <taxon>Hyphomicrobiales</taxon>
        <taxon>Phyllobacteriaceae</taxon>
        <taxon>Phyllobacterium</taxon>
    </lineage>
</organism>
<dbReference type="Proteomes" id="UP001237780">
    <property type="component" value="Unassembled WGS sequence"/>
</dbReference>
<feature type="signal peptide" evidence="2">
    <location>
        <begin position="1"/>
        <end position="24"/>
    </location>
</feature>
<evidence type="ECO:0000259" key="3">
    <source>
        <dbReference type="PROSITE" id="PS50222"/>
    </source>
</evidence>
<dbReference type="SUPFAM" id="SSF47473">
    <property type="entry name" value="EF-hand"/>
    <property type="match status" value="1"/>
</dbReference>
<feature type="domain" description="EF-hand" evidence="3">
    <location>
        <begin position="119"/>
        <end position="154"/>
    </location>
</feature>
<feature type="region of interest" description="Disordered" evidence="1">
    <location>
        <begin position="26"/>
        <end position="59"/>
    </location>
</feature>
<keyword evidence="2" id="KW-0732">Signal</keyword>
<feature type="compositionally biased region" description="Basic and acidic residues" evidence="1">
    <location>
        <begin position="129"/>
        <end position="145"/>
    </location>
</feature>
<dbReference type="Gene3D" id="1.10.238.10">
    <property type="entry name" value="EF-hand"/>
    <property type="match status" value="2"/>
</dbReference>
<dbReference type="Pfam" id="PF13202">
    <property type="entry name" value="EF-hand_5"/>
    <property type="match status" value="2"/>
</dbReference>
<feature type="domain" description="EF-hand" evidence="3">
    <location>
        <begin position="62"/>
        <end position="97"/>
    </location>
</feature>
<dbReference type="InterPro" id="IPR002048">
    <property type="entry name" value="EF_hand_dom"/>
</dbReference>
<dbReference type="EMBL" id="JAUSZT010000003">
    <property type="protein sequence ID" value="MDQ0999325.1"/>
    <property type="molecule type" value="Genomic_DNA"/>
</dbReference>
<dbReference type="PROSITE" id="PS00018">
    <property type="entry name" value="EF_HAND_1"/>
    <property type="match status" value="2"/>
</dbReference>
<name>A0ABU0SHD6_9HYPH</name>
<dbReference type="PROSITE" id="PS50222">
    <property type="entry name" value="EF_HAND_2"/>
    <property type="match status" value="2"/>
</dbReference>
<feature type="chain" id="PRO_5046982337" evidence="2">
    <location>
        <begin position="25"/>
        <end position="165"/>
    </location>
</feature>